<dbReference type="Gene3D" id="3.20.20.80">
    <property type="entry name" value="Glycosidases"/>
    <property type="match status" value="1"/>
</dbReference>
<protein>
    <submittedName>
        <fullName evidence="1">Uncharacterized protein</fullName>
    </submittedName>
</protein>
<accession>A0AA39MFL4</accession>
<name>A0AA39MFL4_9AGAR</name>
<reference evidence="1" key="1">
    <citation type="submission" date="2023-06" db="EMBL/GenBank/DDBJ databases">
        <authorList>
            <consortium name="Lawrence Berkeley National Laboratory"/>
            <person name="Ahrendt S."/>
            <person name="Sahu N."/>
            <person name="Indic B."/>
            <person name="Wong-Bajracharya J."/>
            <person name="Merenyi Z."/>
            <person name="Ke H.-M."/>
            <person name="Monk M."/>
            <person name="Kocsube S."/>
            <person name="Drula E."/>
            <person name="Lipzen A."/>
            <person name="Balint B."/>
            <person name="Henrissat B."/>
            <person name="Andreopoulos B."/>
            <person name="Martin F.M."/>
            <person name="Harder C.B."/>
            <person name="Rigling D."/>
            <person name="Ford K.L."/>
            <person name="Foster G.D."/>
            <person name="Pangilinan J."/>
            <person name="Papanicolaou A."/>
            <person name="Barry K."/>
            <person name="LaButti K."/>
            <person name="Viragh M."/>
            <person name="Koriabine M."/>
            <person name="Yan M."/>
            <person name="Riley R."/>
            <person name="Champramary S."/>
            <person name="Plett K.L."/>
            <person name="Tsai I.J."/>
            <person name="Slot J."/>
            <person name="Sipos G."/>
            <person name="Plett J."/>
            <person name="Nagy L.G."/>
            <person name="Grigoriev I.V."/>
        </authorList>
    </citation>
    <scope>NUCLEOTIDE SEQUENCE</scope>
    <source>
        <strain evidence="1">FPL87.14</strain>
    </source>
</reference>
<comment type="caution">
    <text evidence="1">The sequence shown here is derived from an EMBL/GenBank/DDBJ whole genome shotgun (WGS) entry which is preliminary data.</text>
</comment>
<keyword evidence="2" id="KW-1185">Reference proteome</keyword>
<proteinExistence type="predicted"/>
<dbReference type="EMBL" id="JAUEPT010000108">
    <property type="protein sequence ID" value="KAK0431720.1"/>
    <property type="molecule type" value="Genomic_DNA"/>
</dbReference>
<evidence type="ECO:0000313" key="2">
    <source>
        <dbReference type="Proteomes" id="UP001175226"/>
    </source>
</evidence>
<organism evidence="1 2">
    <name type="scientific">Armillaria borealis</name>
    <dbReference type="NCBI Taxonomy" id="47425"/>
    <lineage>
        <taxon>Eukaryota</taxon>
        <taxon>Fungi</taxon>
        <taxon>Dikarya</taxon>
        <taxon>Basidiomycota</taxon>
        <taxon>Agaricomycotina</taxon>
        <taxon>Agaricomycetes</taxon>
        <taxon>Agaricomycetidae</taxon>
        <taxon>Agaricales</taxon>
        <taxon>Marasmiineae</taxon>
        <taxon>Physalacriaceae</taxon>
        <taxon>Armillaria</taxon>
    </lineage>
</organism>
<sequence>MGLGYLKSSTSYRSYISTTKTRYPSKATWMSEISCSLGQANGSGRDWSGGYDPTINNVFMFSGLMFRNFVLAQEPHCDFWTLVSNGPGCSPTQDPSCVLKTNSNGWTDGVIYYDGEYASNGNHDLYISKHFWMSKHFGNFVKPGSQRRPIDNDASLNSMDVSTANKYYILAKDSNSAKHSEPNIPRRDMYYSLRWCCARLPARTLLRSMLRIPRMVAQKGSYP</sequence>
<evidence type="ECO:0000313" key="1">
    <source>
        <dbReference type="EMBL" id="KAK0431720.1"/>
    </source>
</evidence>
<dbReference type="Proteomes" id="UP001175226">
    <property type="component" value="Unassembled WGS sequence"/>
</dbReference>
<gene>
    <name evidence="1" type="ORF">EV421DRAFT_138468</name>
</gene>
<dbReference type="AlphaFoldDB" id="A0AA39MFL4"/>